<proteinExistence type="predicted"/>
<name>A0A395MDI5_9HYPO</name>
<feature type="region of interest" description="Disordered" evidence="2">
    <location>
        <begin position="445"/>
        <end position="497"/>
    </location>
</feature>
<dbReference type="GO" id="GO:0046983">
    <property type="term" value="F:protein dimerization activity"/>
    <property type="evidence" value="ECO:0007669"/>
    <property type="project" value="InterPro"/>
</dbReference>
<feature type="compositionally biased region" description="Basic and acidic residues" evidence="2">
    <location>
        <begin position="592"/>
        <end position="603"/>
    </location>
</feature>
<dbReference type="InterPro" id="IPR036638">
    <property type="entry name" value="HLH_DNA-bd_sf"/>
</dbReference>
<dbReference type="Gene3D" id="4.10.280.10">
    <property type="entry name" value="Helix-loop-helix DNA-binding domain"/>
    <property type="match status" value="1"/>
</dbReference>
<feature type="coiled-coil region" evidence="1">
    <location>
        <begin position="615"/>
        <end position="653"/>
    </location>
</feature>
<feature type="region of interest" description="Disordered" evidence="2">
    <location>
        <begin position="313"/>
        <end position="369"/>
    </location>
</feature>
<dbReference type="SUPFAM" id="SSF47459">
    <property type="entry name" value="HLH, helix-loop-helix DNA-binding domain"/>
    <property type="match status" value="1"/>
</dbReference>
<accession>A0A395MDI5</accession>
<evidence type="ECO:0000256" key="2">
    <source>
        <dbReference type="SAM" id="MobiDB-lite"/>
    </source>
</evidence>
<dbReference type="EMBL" id="PXXK01000357">
    <property type="protein sequence ID" value="RFN45313.1"/>
    <property type="molecule type" value="Genomic_DNA"/>
</dbReference>
<evidence type="ECO:0000313" key="5">
    <source>
        <dbReference type="Proteomes" id="UP000265631"/>
    </source>
</evidence>
<dbReference type="SMART" id="SM00353">
    <property type="entry name" value="HLH"/>
    <property type="match status" value="1"/>
</dbReference>
<evidence type="ECO:0000256" key="1">
    <source>
        <dbReference type="SAM" id="Coils"/>
    </source>
</evidence>
<reference evidence="4 5" key="1">
    <citation type="journal article" date="2018" name="PLoS Pathog.">
        <title>Evolution of structural diversity of trichothecenes, a family of toxins produced by plant pathogenic and entomopathogenic fungi.</title>
        <authorList>
            <person name="Proctor R.H."/>
            <person name="McCormick S.P."/>
            <person name="Kim H.S."/>
            <person name="Cardoza R.E."/>
            <person name="Stanley A.M."/>
            <person name="Lindo L."/>
            <person name="Kelly A."/>
            <person name="Brown D.W."/>
            <person name="Lee T."/>
            <person name="Vaughan M.M."/>
            <person name="Alexander N.J."/>
            <person name="Busman M."/>
            <person name="Gutierrez S."/>
        </authorList>
    </citation>
    <scope>NUCLEOTIDE SEQUENCE [LARGE SCALE GENOMIC DNA]</scope>
    <source>
        <strain evidence="4 5">NRRL 13405</strain>
    </source>
</reference>
<feature type="compositionally biased region" description="Low complexity" evidence="2">
    <location>
        <begin position="314"/>
        <end position="329"/>
    </location>
</feature>
<sequence>MMSSTAWNGQDQTMASAGDEDFHQFLDMSSMGTLGDGMHFDFQSFQDGSSQGLMNQSRDVPDTIMTDSDNPGLLATAGAMPMSTSAGQPTIPAHMMTPASDPISNIDAQIQYLQQQKFQQQQRQLQEQQAAFFHNHNHSVPPTPQSLEMPNSGHFYSQAEQIPTTGAYDRGYHQRMKEQDMAFTPLVSPAVTPLDPNFSMDSGYTIPSAYFSPLTSPALHAQNDPSTIYDPRHTNTNNSPIDMDDRSAAPVTSVLDLPRKPVRKKAATKSRAKASIRSSPIVKPQRRKVGPSPAIVSQVLSEVEENHSSFLPMSATSTETSAEENSSVSPEALSEMPPPPIPNRRSTSKSPYIQAQSSNQQTPIPGPVDLNLAPATPASLMKLPASRANKQAAGHQEPIVSDHIESLELPESVSSKTMTPVISRSTVQSPIVEAGAGKVSAFQPLPSPIFPRQSGTASASASPQLAPGSTGPSARKTPQLAPRSSRKRSVSSVHVSPALLPRISPSIKPLLPGTPGMTPAESAASQLLMSKSNYQNILEGNKVPGVSYPSELSTNLTSKRTSHKIAEQGRRNRINSALQVMAGLLPGGEKANLTDEGDKKDGKQANAQNSKASVVENAIVHMKSLEKENVDLKKELEELKKRLEGLQGSAEDK</sequence>
<dbReference type="PROSITE" id="PS50888">
    <property type="entry name" value="BHLH"/>
    <property type="match status" value="1"/>
</dbReference>
<keyword evidence="5" id="KW-1185">Reference proteome</keyword>
<feature type="region of interest" description="Disordered" evidence="2">
    <location>
        <begin position="222"/>
        <end position="292"/>
    </location>
</feature>
<feature type="region of interest" description="Disordered" evidence="2">
    <location>
        <begin position="587"/>
        <end position="613"/>
    </location>
</feature>
<gene>
    <name evidence="4" type="ORF">FIE12Z_10425</name>
</gene>
<feature type="compositionally biased region" description="Polar residues" evidence="2">
    <location>
        <begin position="453"/>
        <end position="463"/>
    </location>
</feature>
<keyword evidence="1" id="KW-0175">Coiled coil</keyword>
<feature type="compositionally biased region" description="Basic residues" evidence="2">
    <location>
        <begin position="260"/>
        <end position="274"/>
    </location>
</feature>
<dbReference type="Pfam" id="PF00010">
    <property type="entry name" value="HLH"/>
    <property type="match status" value="1"/>
</dbReference>
<dbReference type="AlphaFoldDB" id="A0A395MDI5"/>
<dbReference type="Proteomes" id="UP000265631">
    <property type="component" value="Unassembled WGS sequence"/>
</dbReference>
<dbReference type="CDD" id="cd11392">
    <property type="entry name" value="bHLH_ScPHO4_like"/>
    <property type="match status" value="1"/>
</dbReference>
<dbReference type="OrthoDB" id="5344169at2759"/>
<protein>
    <submittedName>
        <fullName evidence="4">Phosphorus acquisition-controlling protein</fullName>
    </submittedName>
</protein>
<dbReference type="InterPro" id="IPR011598">
    <property type="entry name" value="bHLH_dom"/>
</dbReference>
<feature type="domain" description="BHLH" evidence="3">
    <location>
        <begin position="558"/>
        <end position="625"/>
    </location>
</feature>
<organism evidence="4 5">
    <name type="scientific">Fusarium flagelliforme</name>
    <dbReference type="NCBI Taxonomy" id="2675880"/>
    <lineage>
        <taxon>Eukaryota</taxon>
        <taxon>Fungi</taxon>
        <taxon>Dikarya</taxon>
        <taxon>Ascomycota</taxon>
        <taxon>Pezizomycotina</taxon>
        <taxon>Sordariomycetes</taxon>
        <taxon>Hypocreomycetidae</taxon>
        <taxon>Hypocreales</taxon>
        <taxon>Nectriaceae</taxon>
        <taxon>Fusarium</taxon>
        <taxon>Fusarium incarnatum-equiseti species complex</taxon>
    </lineage>
</organism>
<feature type="compositionally biased region" description="Polar residues" evidence="2">
    <location>
        <begin position="344"/>
        <end position="363"/>
    </location>
</feature>
<evidence type="ECO:0000259" key="3">
    <source>
        <dbReference type="PROSITE" id="PS50888"/>
    </source>
</evidence>
<comment type="caution">
    <text evidence="4">The sequence shown here is derived from an EMBL/GenBank/DDBJ whole genome shotgun (WGS) entry which is preliminary data.</text>
</comment>
<evidence type="ECO:0000313" key="4">
    <source>
        <dbReference type="EMBL" id="RFN45313.1"/>
    </source>
</evidence>
<dbReference type="STRING" id="2594813.A0A395MDI5"/>